<keyword evidence="2" id="KW-1185">Reference proteome</keyword>
<dbReference type="EMBL" id="VTDN01000002">
    <property type="protein sequence ID" value="MEB5475982.1"/>
    <property type="molecule type" value="Genomic_DNA"/>
</dbReference>
<gene>
    <name evidence="1" type="ORF">I2F25_02730</name>
</gene>
<sequence>MTELSILVESVHDSSSRKEKLEDVTVNSKVNINLDYLNKAIASKKRINLVIIGQDPYPKGATDIPFFKEKILETLSLKGSNPTGKYVFRKQLASKTIKILSSNCQKIPNSRKKKLIDLIDLNNTEYYEVAIKFLEEGILFLNTRYWVVPGNFRKCQASEELNKHVINLIIQSPGRGKLKIICLGNRAFTFINSHYKDNSNIDIIKEEHPAKKP</sequence>
<organism evidence="1 2">
    <name type="scientific">Acinetobacter pollinis</name>
    <dbReference type="NCBI Taxonomy" id="2605270"/>
    <lineage>
        <taxon>Bacteria</taxon>
        <taxon>Pseudomonadati</taxon>
        <taxon>Pseudomonadota</taxon>
        <taxon>Gammaproteobacteria</taxon>
        <taxon>Moraxellales</taxon>
        <taxon>Moraxellaceae</taxon>
        <taxon>Acinetobacter</taxon>
    </lineage>
</organism>
<proteinExistence type="predicted"/>
<evidence type="ECO:0000313" key="1">
    <source>
        <dbReference type="EMBL" id="MEB5475982.1"/>
    </source>
</evidence>
<evidence type="ECO:0000313" key="2">
    <source>
        <dbReference type="Proteomes" id="UP001339883"/>
    </source>
</evidence>
<dbReference type="RefSeq" id="WP_325774563.1">
    <property type="nucleotide sequence ID" value="NZ_VTDN01000002.1"/>
</dbReference>
<evidence type="ECO:0008006" key="3">
    <source>
        <dbReference type="Google" id="ProtNLM"/>
    </source>
</evidence>
<dbReference type="InterPro" id="IPR036895">
    <property type="entry name" value="Uracil-DNA_glycosylase-like_sf"/>
</dbReference>
<reference evidence="1 2" key="1">
    <citation type="submission" date="2019-08" db="EMBL/GenBank/DDBJ databases">
        <title>Five species of Acinetobacter isolated from floral nectar and animal pollinators.</title>
        <authorList>
            <person name="Hendry T.A."/>
        </authorList>
    </citation>
    <scope>NUCLEOTIDE SEQUENCE [LARGE SCALE GENOMIC DNA]</scope>
    <source>
        <strain evidence="1 2">MD18.27</strain>
    </source>
</reference>
<protein>
    <recommendedName>
        <fullName evidence="3">Uracil-DNA glycosylase-like domain-containing protein</fullName>
    </recommendedName>
</protein>
<dbReference type="Gene3D" id="3.40.470.10">
    <property type="entry name" value="Uracil-DNA glycosylase-like domain"/>
    <property type="match status" value="1"/>
</dbReference>
<accession>A0ABU6DQP8</accession>
<comment type="caution">
    <text evidence="1">The sequence shown here is derived from an EMBL/GenBank/DDBJ whole genome shotgun (WGS) entry which is preliminary data.</text>
</comment>
<dbReference type="Proteomes" id="UP001339883">
    <property type="component" value="Unassembled WGS sequence"/>
</dbReference>
<name>A0ABU6DQP8_9GAMM</name>